<name>A0A0A9C310_ARUDO</name>
<organism evidence="1">
    <name type="scientific">Arundo donax</name>
    <name type="common">Giant reed</name>
    <name type="synonym">Donax arundinaceus</name>
    <dbReference type="NCBI Taxonomy" id="35708"/>
    <lineage>
        <taxon>Eukaryota</taxon>
        <taxon>Viridiplantae</taxon>
        <taxon>Streptophyta</taxon>
        <taxon>Embryophyta</taxon>
        <taxon>Tracheophyta</taxon>
        <taxon>Spermatophyta</taxon>
        <taxon>Magnoliopsida</taxon>
        <taxon>Liliopsida</taxon>
        <taxon>Poales</taxon>
        <taxon>Poaceae</taxon>
        <taxon>PACMAD clade</taxon>
        <taxon>Arundinoideae</taxon>
        <taxon>Arundineae</taxon>
        <taxon>Arundo</taxon>
    </lineage>
</organism>
<protein>
    <submittedName>
        <fullName evidence="1">Uncharacterized protein</fullName>
    </submittedName>
</protein>
<evidence type="ECO:0000313" key="1">
    <source>
        <dbReference type="EMBL" id="JAD70634.1"/>
    </source>
</evidence>
<reference evidence="1" key="2">
    <citation type="journal article" date="2015" name="Data Brief">
        <title>Shoot transcriptome of the giant reed, Arundo donax.</title>
        <authorList>
            <person name="Barrero R.A."/>
            <person name="Guerrero F.D."/>
            <person name="Moolhuijzen P."/>
            <person name="Goolsby J.A."/>
            <person name="Tidwell J."/>
            <person name="Bellgard S.E."/>
            <person name="Bellgard M.I."/>
        </authorList>
    </citation>
    <scope>NUCLEOTIDE SEQUENCE</scope>
    <source>
        <tissue evidence="1">Shoot tissue taken approximately 20 cm above the soil surface</tissue>
    </source>
</reference>
<dbReference type="EMBL" id="GBRH01227261">
    <property type="protein sequence ID" value="JAD70634.1"/>
    <property type="molecule type" value="Transcribed_RNA"/>
</dbReference>
<proteinExistence type="predicted"/>
<sequence length="13" mass="1391">MALAMAELAGRTR</sequence>
<accession>A0A0A9C310</accession>
<reference evidence="1" key="1">
    <citation type="submission" date="2014-09" db="EMBL/GenBank/DDBJ databases">
        <authorList>
            <person name="Magalhaes I.L.F."/>
            <person name="Oliveira U."/>
            <person name="Santos F.R."/>
            <person name="Vidigal T.H.D.A."/>
            <person name="Brescovit A.D."/>
            <person name="Santos A.J."/>
        </authorList>
    </citation>
    <scope>NUCLEOTIDE SEQUENCE</scope>
    <source>
        <tissue evidence="1">Shoot tissue taken approximately 20 cm above the soil surface</tissue>
    </source>
</reference>